<gene>
    <name evidence="4" type="ORF">UXQ13_16330</name>
</gene>
<dbReference type="PANTHER" id="PTHR44757:SF2">
    <property type="entry name" value="BIOFILM ARCHITECTURE MAINTENANCE PROTEIN MBAA"/>
    <property type="match status" value="1"/>
</dbReference>
<feature type="domain" description="GGDEF" evidence="3">
    <location>
        <begin position="195"/>
        <end position="327"/>
    </location>
</feature>
<dbReference type="PANTHER" id="PTHR44757">
    <property type="entry name" value="DIGUANYLATE CYCLASE DGCP"/>
    <property type="match status" value="1"/>
</dbReference>
<evidence type="ECO:0000313" key="5">
    <source>
        <dbReference type="Proteomes" id="UP001373496"/>
    </source>
</evidence>
<dbReference type="RefSeq" id="WP_336392549.1">
    <property type="nucleotide sequence ID" value="NZ_JBAPLV010000018.1"/>
</dbReference>
<keyword evidence="5" id="KW-1185">Reference proteome</keyword>
<dbReference type="InterPro" id="IPR043128">
    <property type="entry name" value="Rev_trsase/Diguanyl_cyclase"/>
</dbReference>
<dbReference type="InterPro" id="IPR029787">
    <property type="entry name" value="Nucleotide_cyclase"/>
</dbReference>
<reference evidence="4 5" key="1">
    <citation type="submission" date="2024-03" db="EMBL/GenBank/DDBJ databases">
        <title>Draft genome sequence of Klenkia terrae.</title>
        <authorList>
            <person name="Duangmal K."/>
            <person name="Chantavorakit T."/>
        </authorList>
    </citation>
    <scope>NUCLEOTIDE SEQUENCE [LARGE SCALE GENOMIC DNA]</scope>
    <source>
        <strain evidence="4 5">JCM 17786</strain>
    </source>
</reference>
<dbReference type="InterPro" id="IPR035919">
    <property type="entry name" value="EAL_sf"/>
</dbReference>
<dbReference type="SMART" id="SM00052">
    <property type="entry name" value="EAL"/>
    <property type="match status" value="1"/>
</dbReference>
<dbReference type="NCBIfam" id="TIGR00254">
    <property type="entry name" value="GGDEF"/>
    <property type="match status" value="1"/>
</dbReference>
<protein>
    <submittedName>
        <fullName evidence="4">EAL domain-containing protein</fullName>
    </submittedName>
</protein>
<name>A0ABU8E8S8_9ACTN</name>
<dbReference type="InterPro" id="IPR052155">
    <property type="entry name" value="Biofilm_reg_signaling"/>
</dbReference>
<dbReference type="PROSITE" id="PS50887">
    <property type="entry name" value="GGDEF"/>
    <property type="match status" value="1"/>
</dbReference>
<organism evidence="4 5">
    <name type="scientific">Klenkia terrae</name>
    <dbReference type="NCBI Taxonomy" id="1052259"/>
    <lineage>
        <taxon>Bacteria</taxon>
        <taxon>Bacillati</taxon>
        <taxon>Actinomycetota</taxon>
        <taxon>Actinomycetes</taxon>
        <taxon>Geodermatophilales</taxon>
        <taxon>Geodermatophilaceae</taxon>
        <taxon>Klenkia</taxon>
    </lineage>
</organism>
<evidence type="ECO:0000259" key="2">
    <source>
        <dbReference type="PROSITE" id="PS50883"/>
    </source>
</evidence>
<dbReference type="InterPro" id="IPR001633">
    <property type="entry name" value="EAL_dom"/>
</dbReference>
<feature type="domain" description="EAL" evidence="2">
    <location>
        <begin position="336"/>
        <end position="591"/>
    </location>
</feature>
<proteinExistence type="predicted"/>
<feature type="transmembrane region" description="Helical" evidence="1">
    <location>
        <begin position="143"/>
        <end position="162"/>
    </location>
</feature>
<dbReference type="CDD" id="cd01949">
    <property type="entry name" value="GGDEF"/>
    <property type="match status" value="1"/>
</dbReference>
<dbReference type="InterPro" id="IPR000160">
    <property type="entry name" value="GGDEF_dom"/>
</dbReference>
<dbReference type="SUPFAM" id="SSF55073">
    <property type="entry name" value="Nucleotide cyclase"/>
    <property type="match status" value="1"/>
</dbReference>
<dbReference type="Pfam" id="PF00990">
    <property type="entry name" value="GGDEF"/>
    <property type="match status" value="1"/>
</dbReference>
<feature type="transmembrane region" description="Helical" evidence="1">
    <location>
        <begin position="116"/>
        <end position="136"/>
    </location>
</feature>
<dbReference type="Proteomes" id="UP001373496">
    <property type="component" value="Unassembled WGS sequence"/>
</dbReference>
<dbReference type="Gene3D" id="3.30.70.270">
    <property type="match status" value="1"/>
</dbReference>
<dbReference type="PROSITE" id="PS50883">
    <property type="entry name" value="EAL"/>
    <property type="match status" value="1"/>
</dbReference>
<dbReference type="SUPFAM" id="SSF141868">
    <property type="entry name" value="EAL domain-like"/>
    <property type="match status" value="1"/>
</dbReference>
<dbReference type="Pfam" id="PF00563">
    <property type="entry name" value="EAL"/>
    <property type="match status" value="1"/>
</dbReference>
<comment type="caution">
    <text evidence="4">The sequence shown here is derived from an EMBL/GenBank/DDBJ whole genome shotgun (WGS) entry which is preliminary data.</text>
</comment>
<feature type="transmembrane region" description="Helical" evidence="1">
    <location>
        <begin position="25"/>
        <end position="45"/>
    </location>
</feature>
<sequence>MTSWLGGWRAGTSLAAAEWELRHRWIVRAALTQAVALALLTGALGHGRGPASSVLLLAGLPAVLATRAGWPARLRTVLATLSLTVGAATLVPITGQGEAFSWMLLAIAVSALYQDWVIVPTAVVVAVAEFGVVVYHPGRTDPYDLLPVVATLLVCLVHHRTWQLAEDRARTDPLTVLGNRRRLEEATARLLRHDGPLSVLFLDLDGFKAVNDGRGHLFGDQLLVEVADRLRTGVRADDLVVRLGGDEFAVLVPGVATHASDVARRLQAAMRVPVQLTGRPVTVTASIGVATTGTAGRRDAEELLRNADLAMYQAKATGRNRVVSFVPGMAEAVTDRAALAEDLTAAMAAGDQLAVHYQPVVTLPGGQASGYEALLRWRHPTRGPIPPLQFIPIAEQTGAITALGTWVLRQATRDAVTGLGGECGPSKVAVNVSAVQLADQDFVGTVRAALADSGLPAERLVLEVTESVLADDLVAVCARLQQLRDLGVRIAIDDFGTGYSSLSYLRQLPADIVKVDRSFITDLARGGAATTLVASIVELARSLSLDVVAEGVETELQRDTLAALGCTYAQGYLFGRPEPVAPAPAQLPLTT</sequence>
<evidence type="ECO:0000313" key="4">
    <source>
        <dbReference type="EMBL" id="MEI4280039.1"/>
    </source>
</evidence>
<keyword evidence="1" id="KW-0812">Transmembrane</keyword>
<dbReference type="EMBL" id="JBAPLV010000018">
    <property type="protein sequence ID" value="MEI4280039.1"/>
    <property type="molecule type" value="Genomic_DNA"/>
</dbReference>
<keyword evidence="1" id="KW-0472">Membrane</keyword>
<keyword evidence="1" id="KW-1133">Transmembrane helix</keyword>
<feature type="transmembrane region" description="Helical" evidence="1">
    <location>
        <begin position="77"/>
        <end position="96"/>
    </location>
</feature>
<evidence type="ECO:0000259" key="3">
    <source>
        <dbReference type="PROSITE" id="PS50887"/>
    </source>
</evidence>
<evidence type="ECO:0000256" key="1">
    <source>
        <dbReference type="SAM" id="Phobius"/>
    </source>
</evidence>
<dbReference type="SMART" id="SM00267">
    <property type="entry name" value="GGDEF"/>
    <property type="match status" value="1"/>
</dbReference>
<dbReference type="CDD" id="cd01948">
    <property type="entry name" value="EAL"/>
    <property type="match status" value="1"/>
</dbReference>
<accession>A0ABU8E8S8</accession>
<feature type="transmembrane region" description="Helical" evidence="1">
    <location>
        <begin position="51"/>
        <end position="70"/>
    </location>
</feature>
<dbReference type="Gene3D" id="3.20.20.450">
    <property type="entry name" value="EAL domain"/>
    <property type="match status" value="1"/>
</dbReference>